<dbReference type="Proteomes" id="UP000270094">
    <property type="component" value="Unassembled WGS sequence"/>
</dbReference>
<evidence type="ECO:0000259" key="1">
    <source>
        <dbReference type="Pfam" id="PF24545"/>
    </source>
</evidence>
<accession>A0A3P7I619</accession>
<name>A0A3P7I619_STRVU</name>
<gene>
    <name evidence="2" type="ORF">SVUK_LOCUS3268</name>
</gene>
<dbReference type="PANTHER" id="PTHR12975">
    <property type="entry name" value="TRANSPORT PROTEIN TRAPP"/>
    <property type="match status" value="1"/>
</dbReference>
<dbReference type="EMBL" id="UYYB01008256">
    <property type="protein sequence ID" value="VDM68270.1"/>
    <property type="molecule type" value="Genomic_DNA"/>
</dbReference>
<dbReference type="PANTHER" id="PTHR12975:SF6">
    <property type="entry name" value="TRAFFICKING PROTEIN PARTICLE COMPLEX SUBUNIT 8"/>
    <property type="match status" value="1"/>
</dbReference>
<dbReference type="AlphaFoldDB" id="A0A3P7I619"/>
<organism evidence="2 3">
    <name type="scientific">Strongylus vulgaris</name>
    <name type="common">Blood worm</name>
    <dbReference type="NCBI Taxonomy" id="40348"/>
    <lineage>
        <taxon>Eukaryota</taxon>
        <taxon>Metazoa</taxon>
        <taxon>Ecdysozoa</taxon>
        <taxon>Nematoda</taxon>
        <taxon>Chromadorea</taxon>
        <taxon>Rhabditida</taxon>
        <taxon>Rhabditina</taxon>
        <taxon>Rhabditomorpha</taxon>
        <taxon>Strongyloidea</taxon>
        <taxon>Strongylidae</taxon>
        <taxon>Strongylus</taxon>
    </lineage>
</organism>
<sequence>MAAVALYLSDSSISPKHFPRHYFEAALENQLNYSGKYTGIMRCALNAANILGNLSLKREAASLLSTVSTLDNDMCVAVTQSLASLYFQEAKMTRKAAFYRVLAGNRFMKAGLKQNALECYRLALQKYVNTSWDSVEDHLSAILSTDTSDKNVALDCASRLLRQSDSQIDAGHAAFIDNFVETFTRFKTGEEADPVPLPVPLIDVQSVRVICGERPQPDDVAVSSAVAWIDLERAAFHTLAGSSSAFRPIHLVSDNETDNQRARSAPPDERFRVEFALRNPLKASLTVQNVRLGMSDIHMREGFEKEQPFTEREVISSLTLLPEESKKIALWVRPSCHLASFRVERVLLQITSSLGNHVSGFLSIKLKGKRLNKNAKQV</sequence>
<feature type="domain" description="TPPC8 first Ig-like" evidence="1">
    <location>
        <begin position="223"/>
        <end position="377"/>
    </location>
</feature>
<keyword evidence="3" id="KW-1185">Reference proteome</keyword>
<dbReference type="GO" id="GO:1990072">
    <property type="term" value="C:TRAPPIII protein complex"/>
    <property type="evidence" value="ECO:0007669"/>
    <property type="project" value="TreeGrafter"/>
</dbReference>
<evidence type="ECO:0000313" key="2">
    <source>
        <dbReference type="EMBL" id="VDM68270.1"/>
    </source>
</evidence>
<reference evidence="2 3" key="1">
    <citation type="submission" date="2018-11" db="EMBL/GenBank/DDBJ databases">
        <authorList>
            <consortium name="Pathogen Informatics"/>
        </authorList>
    </citation>
    <scope>NUCLEOTIDE SEQUENCE [LARGE SCALE GENOMIC DNA]</scope>
</reference>
<dbReference type="Pfam" id="PF24545">
    <property type="entry name" value="Ig_TPPC8_1st"/>
    <property type="match status" value="1"/>
</dbReference>
<protein>
    <recommendedName>
        <fullName evidence="1">TPPC8 first Ig-like domain-containing protein</fullName>
    </recommendedName>
</protein>
<evidence type="ECO:0000313" key="3">
    <source>
        <dbReference type="Proteomes" id="UP000270094"/>
    </source>
</evidence>
<proteinExistence type="predicted"/>
<dbReference type="OrthoDB" id="203724at2759"/>
<dbReference type="InterPro" id="IPR058541">
    <property type="entry name" value="Ig_TPPC8_1st"/>
</dbReference>
<dbReference type="InterPro" id="IPR024420">
    <property type="entry name" value="TRAPP_III_complex_Trs85"/>
</dbReference>